<name>A0ABW8C404_9ACTN</name>
<comment type="similarity">
    <text evidence="1">Belongs to the LysR transcriptional regulatory family.</text>
</comment>
<proteinExistence type="inferred from homology"/>
<keyword evidence="7" id="KW-1185">Reference proteome</keyword>
<evidence type="ECO:0000313" key="7">
    <source>
        <dbReference type="Proteomes" id="UP001614394"/>
    </source>
</evidence>
<dbReference type="PANTHER" id="PTHR30126:SF39">
    <property type="entry name" value="HTH-TYPE TRANSCRIPTIONAL REGULATOR CYSL"/>
    <property type="match status" value="1"/>
</dbReference>
<dbReference type="EMBL" id="JBITYG010000002">
    <property type="protein sequence ID" value="MFI9100532.1"/>
    <property type="molecule type" value="Genomic_DNA"/>
</dbReference>
<evidence type="ECO:0000256" key="1">
    <source>
        <dbReference type="ARBA" id="ARBA00009437"/>
    </source>
</evidence>
<accession>A0ABW8C404</accession>
<evidence type="ECO:0000256" key="4">
    <source>
        <dbReference type="ARBA" id="ARBA00023163"/>
    </source>
</evidence>
<protein>
    <submittedName>
        <fullName evidence="6">LysR family transcriptional regulator</fullName>
    </submittedName>
</protein>
<evidence type="ECO:0000259" key="5">
    <source>
        <dbReference type="PROSITE" id="PS50931"/>
    </source>
</evidence>
<keyword evidence="3" id="KW-0238">DNA-binding</keyword>
<evidence type="ECO:0000256" key="2">
    <source>
        <dbReference type="ARBA" id="ARBA00023015"/>
    </source>
</evidence>
<dbReference type="InterPro" id="IPR005119">
    <property type="entry name" value="LysR_subst-bd"/>
</dbReference>
<organism evidence="6 7">
    <name type="scientific">Streptomyces fildesensis</name>
    <dbReference type="NCBI Taxonomy" id="375757"/>
    <lineage>
        <taxon>Bacteria</taxon>
        <taxon>Bacillati</taxon>
        <taxon>Actinomycetota</taxon>
        <taxon>Actinomycetes</taxon>
        <taxon>Kitasatosporales</taxon>
        <taxon>Streptomycetaceae</taxon>
        <taxon>Streptomyces</taxon>
    </lineage>
</organism>
<dbReference type="Pfam" id="PF03466">
    <property type="entry name" value="LysR_substrate"/>
    <property type="match status" value="1"/>
</dbReference>
<dbReference type="Gene3D" id="3.40.190.10">
    <property type="entry name" value="Periplasmic binding protein-like II"/>
    <property type="match status" value="2"/>
</dbReference>
<dbReference type="Pfam" id="PF00126">
    <property type="entry name" value="HTH_1"/>
    <property type="match status" value="1"/>
</dbReference>
<dbReference type="Proteomes" id="UP001614394">
    <property type="component" value="Unassembled WGS sequence"/>
</dbReference>
<evidence type="ECO:0000313" key="6">
    <source>
        <dbReference type="EMBL" id="MFI9100532.1"/>
    </source>
</evidence>
<sequence length="310" mass="33931">MTLDLDKLRIFIQVVDCESFTVAARRMFMNQSTVSKQIQKLEASLETVLVDRSGKTIRPTVAGEVLLVQAREILTLADRAMTSVHEVSRQEVAHLVVGGTGSIGSYVLPTVLSLLQQRLPALECVLVVGTAADVAAGLTEGTIGIAVLSGAIPSGEHVTEGLTGDEFVLAARCDHPLSGRAVEAGDLSRETLLLREPGSSTRRHVQEMLRQWNTVPVRRMEMWGTETIKQSIRAGLGVSLMSRYSVQQELREGRMCVLNLTPRPLPRRVVVAYSRDRPLFPAESLMLSLLRKTDLLNAGSRNDGRRARGV</sequence>
<dbReference type="InterPro" id="IPR000847">
    <property type="entry name" value="LysR_HTH_N"/>
</dbReference>
<dbReference type="SUPFAM" id="SSF46785">
    <property type="entry name" value="Winged helix' DNA-binding domain"/>
    <property type="match status" value="1"/>
</dbReference>
<reference evidence="6 7" key="1">
    <citation type="submission" date="2024-10" db="EMBL/GenBank/DDBJ databases">
        <title>The Natural Products Discovery Center: Release of the First 8490 Sequenced Strains for Exploring Actinobacteria Biosynthetic Diversity.</title>
        <authorList>
            <person name="Kalkreuter E."/>
            <person name="Kautsar S.A."/>
            <person name="Yang D."/>
            <person name="Bader C.D."/>
            <person name="Teijaro C.N."/>
            <person name="Fluegel L."/>
            <person name="Davis C.M."/>
            <person name="Simpson J.R."/>
            <person name="Lauterbach L."/>
            <person name="Steele A.D."/>
            <person name="Gui C."/>
            <person name="Meng S."/>
            <person name="Li G."/>
            <person name="Viehrig K."/>
            <person name="Ye F."/>
            <person name="Su P."/>
            <person name="Kiefer A.F."/>
            <person name="Nichols A."/>
            <person name="Cepeda A.J."/>
            <person name="Yan W."/>
            <person name="Fan B."/>
            <person name="Jiang Y."/>
            <person name="Adhikari A."/>
            <person name="Zheng C.-J."/>
            <person name="Schuster L."/>
            <person name="Cowan T.M."/>
            <person name="Smanski M.J."/>
            <person name="Chevrette M.G."/>
            <person name="De Carvalho L.P.S."/>
            <person name="Shen B."/>
        </authorList>
    </citation>
    <scope>NUCLEOTIDE SEQUENCE [LARGE SCALE GENOMIC DNA]</scope>
    <source>
        <strain evidence="6 7">NPDC053399</strain>
    </source>
</reference>
<feature type="domain" description="HTH lysR-type" evidence="5">
    <location>
        <begin position="3"/>
        <end position="60"/>
    </location>
</feature>
<dbReference type="SUPFAM" id="SSF53850">
    <property type="entry name" value="Periplasmic binding protein-like II"/>
    <property type="match status" value="1"/>
</dbReference>
<keyword evidence="4" id="KW-0804">Transcription</keyword>
<dbReference type="RefSeq" id="WP_399645830.1">
    <property type="nucleotide sequence ID" value="NZ_JBITYG010000002.1"/>
</dbReference>
<evidence type="ECO:0000256" key="3">
    <source>
        <dbReference type="ARBA" id="ARBA00023125"/>
    </source>
</evidence>
<dbReference type="Gene3D" id="1.10.10.10">
    <property type="entry name" value="Winged helix-like DNA-binding domain superfamily/Winged helix DNA-binding domain"/>
    <property type="match status" value="1"/>
</dbReference>
<dbReference type="PROSITE" id="PS50931">
    <property type="entry name" value="HTH_LYSR"/>
    <property type="match status" value="1"/>
</dbReference>
<keyword evidence="2" id="KW-0805">Transcription regulation</keyword>
<dbReference type="InterPro" id="IPR036388">
    <property type="entry name" value="WH-like_DNA-bd_sf"/>
</dbReference>
<comment type="caution">
    <text evidence="6">The sequence shown here is derived from an EMBL/GenBank/DDBJ whole genome shotgun (WGS) entry which is preliminary data.</text>
</comment>
<gene>
    <name evidence="6" type="ORF">ACIGXA_08390</name>
</gene>
<dbReference type="PANTHER" id="PTHR30126">
    <property type="entry name" value="HTH-TYPE TRANSCRIPTIONAL REGULATOR"/>
    <property type="match status" value="1"/>
</dbReference>
<dbReference type="InterPro" id="IPR036390">
    <property type="entry name" value="WH_DNA-bd_sf"/>
</dbReference>